<dbReference type="InterPro" id="IPR012495">
    <property type="entry name" value="TadE-like_dom"/>
</dbReference>
<feature type="domain" description="TadE-like" evidence="2">
    <location>
        <begin position="8"/>
        <end position="50"/>
    </location>
</feature>
<evidence type="ECO:0000313" key="4">
    <source>
        <dbReference type="Proteomes" id="UP000183487"/>
    </source>
</evidence>
<evidence type="ECO:0000256" key="1">
    <source>
        <dbReference type="SAM" id="Phobius"/>
    </source>
</evidence>
<keyword evidence="1" id="KW-0472">Membrane</keyword>
<keyword evidence="4" id="KW-1185">Reference proteome</keyword>
<dbReference type="EMBL" id="FNKP01000002">
    <property type="protein sequence ID" value="SDR41474.1"/>
    <property type="molecule type" value="Genomic_DNA"/>
</dbReference>
<dbReference type="Proteomes" id="UP000183487">
    <property type="component" value="Unassembled WGS sequence"/>
</dbReference>
<protein>
    <submittedName>
        <fullName evidence="3">Flp pilus assembly protein TadG</fullName>
    </submittedName>
</protein>
<evidence type="ECO:0000313" key="3">
    <source>
        <dbReference type="EMBL" id="SDR41474.1"/>
    </source>
</evidence>
<evidence type="ECO:0000259" key="2">
    <source>
        <dbReference type="Pfam" id="PF07811"/>
    </source>
</evidence>
<feature type="transmembrane region" description="Helical" evidence="1">
    <location>
        <begin position="12"/>
        <end position="33"/>
    </location>
</feature>
<accession>A0A1H1IUX1</accession>
<proteinExistence type="predicted"/>
<organism evidence="3 4">
    <name type="scientific">Paraburkholderia fungorum</name>
    <dbReference type="NCBI Taxonomy" id="134537"/>
    <lineage>
        <taxon>Bacteria</taxon>
        <taxon>Pseudomonadati</taxon>
        <taxon>Pseudomonadota</taxon>
        <taxon>Betaproteobacteria</taxon>
        <taxon>Burkholderiales</taxon>
        <taxon>Burkholderiaceae</taxon>
        <taxon>Paraburkholderia</taxon>
    </lineage>
</organism>
<name>A0A1H1IUX1_9BURK</name>
<sequence>MTLQKQKGIAAVELAITLPVLLLIVLGLAQFGWMLSNYVMVSNAASAGARYFAAQRGTTNPYTGTQAQVQTSAAVLNSSNLSITASVNGGNCTSDAACAADLTSAASGAAVANAVVTVTYSNFSPLFKGSLSGLYSMMPSALVATAVERVQ</sequence>
<dbReference type="RefSeq" id="WP_074770736.1">
    <property type="nucleotide sequence ID" value="NZ_FNKP01000002.1"/>
</dbReference>
<dbReference type="OrthoDB" id="9102111at2"/>
<dbReference type="AlphaFoldDB" id="A0A1H1IUX1"/>
<keyword evidence="1" id="KW-1133">Transmembrane helix</keyword>
<gene>
    <name evidence="3" type="ORF">SAMN05443245_5716</name>
</gene>
<dbReference type="Pfam" id="PF07811">
    <property type="entry name" value="TadE"/>
    <property type="match status" value="1"/>
</dbReference>
<reference evidence="4" key="1">
    <citation type="submission" date="2016-10" db="EMBL/GenBank/DDBJ databases">
        <authorList>
            <person name="Varghese N."/>
        </authorList>
    </citation>
    <scope>NUCLEOTIDE SEQUENCE [LARGE SCALE GENOMIC DNA]</scope>
    <source>
        <strain evidence="4">GAS106B</strain>
    </source>
</reference>
<keyword evidence="1" id="KW-0812">Transmembrane</keyword>